<sequence>MSQVLQSAYASPVARCITMQKNERTLLEPWLLHHASLFGFSALTVIDNGSDDPVVRNILRRYEKRGVTVIWDRTSRDDFIHKGDVIADVIRRWDREGGYDFAFPLDCDEFIVALTDHLAWDQRTVLSALETMSGRQATFINDRILLNVPSRPGYFLPQIVTRPVLAAGSIVSLDHGFHSARTIYPYHWVQAPLACLHLHNRPHFSDIQAAALEKLRHLIGDADPATVTPTLEGQHLYSYFQSTEEEFVQQYRDHADVYVPGIREHFERLGVDWRLLLGEGGVQLPLRPPAGYLVHSSADCESVHRFEQFDAAFYAHANPDVATDNFYGRWPLVHYVMNGWKEGRLPNAVSAEPIILKQAEA</sequence>
<dbReference type="Pfam" id="PF13704">
    <property type="entry name" value="Glyco_tranf_2_4"/>
    <property type="match status" value="1"/>
</dbReference>
<evidence type="ECO:0000313" key="2">
    <source>
        <dbReference type="Proteomes" id="UP000631653"/>
    </source>
</evidence>
<reference evidence="1 2" key="1">
    <citation type="journal article" date="2020" name="Int. J. Syst. Evol. Microbiol.">
        <title>Novel acetic acid bacteria from cider fermentations: Acetobacter conturbans sp. nov. and Acetobacter fallax sp. nov.</title>
        <authorList>
            <person name="Sombolestani A.S."/>
            <person name="Cleenwerck I."/>
            <person name="Cnockaert M."/>
            <person name="Borremans W."/>
            <person name="Wieme A.D."/>
            <person name="De Vuyst L."/>
            <person name="Vandamme P."/>
        </authorList>
    </citation>
    <scope>NUCLEOTIDE SEQUENCE [LARGE SCALE GENOMIC DNA]</scope>
    <source>
        <strain evidence="1 2">LMG 1627</strain>
    </source>
</reference>
<organism evidence="1 2">
    <name type="scientific">Acetobacter conturbans</name>
    <dbReference type="NCBI Taxonomy" id="1737472"/>
    <lineage>
        <taxon>Bacteria</taxon>
        <taxon>Pseudomonadati</taxon>
        <taxon>Pseudomonadota</taxon>
        <taxon>Alphaproteobacteria</taxon>
        <taxon>Acetobacterales</taxon>
        <taxon>Acetobacteraceae</taxon>
        <taxon>Acetobacter</taxon>
    </lineage>
</organism>
<name>A0ABX0JYV9_9PROT</name>
<proteinExistence type="predicted"/>
<evidence type="ECO:0000313" key="1">
    <source>
        <dbReference type="EMBL" id="NHN88526.1"/>
    </source>
</evidence>
<dbReference type="EMBL" id="WOSY01000006">
    <property type="protein sequence ID" value="NHN88526.1"/>
    <property type="molecule type" value="Genomic_DNA"/>
</dbReference>
<dbReference type="RefSeq" id="WP_173569829.1">
    <property type="nucleotide sequence ID" value="NZ_WOSY01000006.1"/>
</dbReference>
<accession>A0ABX0JYV9</accession>
<gene>
    <name evidence="1" type="ORF">GOB81_07770</name>
</gene>
<comment type="caution">
    <text evidence="1">The sequence shown here is derived from an EMBL/GenBank/DDBJ whole genome shotgun (WGS) entry which is preliminary data.</text>
</comment>
<dbReference type="Proteomes" id="UP000631653">
    <property type="component" value="Unassembled WGS sequence"/>
</dbReference>
<keyword evidence="2" id="KW-1185">Reference proteome</keyword>
<protein>
    <recommendedName>
        <fullName evidence="3">Glycosyl transferase family 2</fullName>
    </recommendedName>
</protein>
<evidence type="ECO:0008006" key="3">
    <source>
        <dbReference type="Google" id="ProtNLM"/>
    </source>
</evidence>